<protein>
    <submittedName>
        <fullName evidence="1">Uncharacterized protein</fullName>
    </submittedName>
</protein>
<name>A0A182M970_9DIPT</name>
<organism evidence="1 2">
    <name type="scientific">Anopheles culicifacies</name>
    <dbReference type="NCBI Taxonomy" id="139723"/>
    <lineage>
        <taxon>Eukaryota</taxon>
        <taxon>Metazoa</taxon>
        <taxon>Ecdysozoa</taxon>
        <taxon>Arthropoda</taxon>
        <taxon>Hexapoda</taxon>
        <taxon>Insecta</taxon>
        <taxon>Pterygota</taxon>
        <taxon>Neoptera</taxon>
        <taxon>Endopterygota</taxon>
        <taxon>Diptera</taxon>
        <taxon>Nematocera</taxon>
        <taxon>Culicoidea</taxon>
        <taxon>Culicidae</taxon>
        <taxon>Anophelinae</taxon>
        <taxon>Anopheles</taxon>
        <taxon>culicifacies species complex</taxon>
    </lineage>
</organism>
<dbReference type="EMBL" id="AXCM01004571">
    <property type="status" value="NOT_ANNOTATED_CDS"/>
    <property type="molecule type" value="Genomic_DNA"/>
</dbReference>
<dbReference type="VEuPathDB" id="VectorBase:ACUA012564"/>
<dbReference type="AlphaFoldDB" id="A0A182M970"/>
<keyword evidence="2" id="KW-1185">Reference proteome</keyword>
<accession>A0A182M970</accession>
<dbReference type="Proteomes" id="UP000075883">
    <property type="component" value="Unassembled WGS sequence"/>
</dbReference>
<dbReference type="EnsemblMetazoa" id="ACUA012564-RA">
    <property type="protein sequence ID" value="ACUA012564-PA"/>
    <property type="gene ID" value="ACUA012564"/>
</dbReference>
<reference evidence="2" key="1">
    <citation type="submission" date="2013-09" db="EMBL/GenBank/DDBJ databases">
        <title>The Genome Sequence of Anopheles culicifacies species A.</title>
        <authorList>
            <consortium name="The Broad Institute Genomics Platform"/>
            <person name="Neafsey D.E."/>
            <person name="Besansky N."/>
            <person name="Howell P."/>
            <person name="Walton C."/>
            <person name="Young S.K."/>
            <person name="Zeng Q."/>
            <person name="Gargeya S."/>
            <person name="Fitzgerald M."/>
            <person name="Haas B."/>
            <person name="Abouelleil A."/>
            <person name="Allen A.W."/>
            <person name="Alvarado L."/>
            <person name="Arachchi H.M."/>
            <person name="Berlin A.M."/>
            <person name="Chapman S.B."/>
            <person name="Gainer-Dewar J."/>
            <person name="Goldberg J."/>
            <person name="Griggs A."/>
            <person name="Gujja S."/>
            <person name="Hansen M."/>
            <person name="Howarth C."/>
            <person name="Imamovic A."/>
            <person name="Ireland A."/>
            <person name="Larimer J."/>
            <person name="McCowan C."/>
            <person name="Murphy C."/>
            <person name="Pearson M."/>
            <person name="Poon T.W."/>
            <person name="Priest M."/>
            <person name="Roberts A."/>
            <person name="Saif S."/>
            <person name="Shea T."/>
            <person name="Sisk P."/>
            <person name="Sykes S."/>
            <person name="Wortman J."/>
            <person name="Nusbaum C."/>
            <person name="Birren B."/>
        </authorList>
    </citation>
    <scope>NUCLEOTIDE SEQUENCE [LARGE SCALE GENOMIC DNA]</scope>
    <source>
        <strain evidence="2">A-37</strain>
    </source>
</reference>
<sequence>MVKSLLNLLSIFKRFLIDQAVSNAFYLTEYSQQVQSGKLLKIVPCPRIKRLARTQHTIRQHVKQVRIFGDILQTFRCNTYPVIVTSKSDVIDSGNRPNVVQVFWKNRTKIRDS</sequence>
<proteinExistence type="predicted"/>
<evidence type="ECO:0000313" key="1">
    <source>
        <dbReference type="EnsemblMetazoa" id="ACUA012564-PA"/>
    </source>
</evidence>
<evidence type="ECO:0000313" key="2">
    <source>
        <dbReference type="Proteomes" id="UP000075883"/>
    </source>
</evidence>
<reference evidence="1" key="2">
    <citation type="submission" date="2020-05" db="UniProtKB">
        <authorList>
            <consortium name="EnsemblMetazoa"/>
        </authorList>
    </citation>
    <scope>IDENTIFICATION</scope>
    <source>
        <strain evidence="1">A-37</strain>
    </source>
</reference>